<dbReference type="InterPro" id="IPR000276">
    <property type="entry name" value="GPCR_Rhodpsn"/>
</dbReference>
<comment type="caution">
    <text evidence="12">The sequence shown here is derived from an EMBL/GenBank/DDBJ whole genome shotgun (WGS) entry which is preliminary data.</text>
</comment>
<feature type="transmembrane region" description="Helical" evidence="11">
    <location>
        <begin position="88"/>
        <end position="111"/>
    </location>
</feature>
<evidence type="ECO:0000256" key="5">
    <source>
        <dbReference type="ARBA" id="ARBA00023040"/>
    </source>
</evidence>
<dbReference type="PRINTS" id="PR00237">
    <property type="entry name" value="GPCRRHODOPSN"/>
</dbReference>
<evidence type="ECO:0000256" key="2">
    <source>
        <dbReference type="ARBA" id="ARBA00022475"/>
    </source>
</evidence>
<keyword evidence="3 9" id="KW-0812">Transmembrane</keyword>
<dbReference type="Pfam" id="PF00001">
    <property type="entry name" value="7tm_1"/>
    <property type="match status" value="1"/>
</dbReference>
<feature type="transmembrane region" description="Helical" evidence="11">
    <location>
        <begin position="54"/>
        <end position="76"/>
    </location>
</feature>
<evidence type="ECO:0000313" key="13">
    <source>
        <dbReference type="Proteomes" id="UP001152795"/>
    </source>
</evidence>
<organism evidence="12 13">
    <name type="scientific">Paramuricea clavata</name>
    <name type="common">Red gorgonian</name>
    <name type="synonym">Violescent sea-whip</name>
    <dbReference type="NCBI Taxonomy" id="317549"/>
    <lineage>
        <taxon>Eukaryota</taxon>
        <taxon>Metazoa</taxon>
        <taxon>Cnidaria</taxon>
        <taxon>Anthozoa</taxon>
        <taxon>Octocorallia</taxon>
        <taxon>Malacalcyonacea</taxon>
        <taxon>Plexauridae</taxon>
        <taxon>Paramuricea</taxon>
    </lineage>
</organism>
<feature type="transmembrane region" description="Helical" evidence="11">
    <location>
        <begin position="132"/>
        <end position="154"/>
    </location>
</feature>
<dbReference type="Gene3D" id="1.20.1070.10">
    <property type="entry name" value="Rhodopsin 7-helix transmembrane proteins"/>
    <property type="match status" value="2"/>
</dbReference>
<evidence type="ECO:0000256" key="4">
    <source>
        <dbReference type="ARBA" id="ARBA00022989"/>
    </source>
</evidence>
<evidence type="ECO:0000256" key="8">
    <source>
        <dbReference type="ARBA" id="ARBA00023224"/>
    </source>
</evidence>
<feature type="region of interest" description="Disordered" evidence="10">
    <location>
        <begin position="250"/>
        <end position="285"/>
    </location>
</feature>
<evidence type="ECO:0000256" key="11">
    <source>
        <dbReference type="SAM" id="Phobius"/>
    </source>
</evidence>
<evidence type="ECO:0000313" key="12">
    <source>
        <dbReference type="EMBL" id="CAB4000729.1"/>
    </source>
</evidence>
<keyword evidence="13" id="KW-1185">Reference proteome</keyword>
<keyword evidence="6 11" id="KW-0472">Membrane</keyword>
<dbReference type="SUPFAM" id="SSF81321">
    <property type="entry name" value="Family A G protein-coupled receptor-like"/>
    <property type="match status" value="1"/>
</dbReference>
<dbReference type="AlphaFoldDB" id="A0A6S7H8U8"/>
<feature type="transmembrane region" description="Helical" evidence="11">
    <location>
        <begin position="20"/>
        <end position="42"/>
    </location>
</feature>
<dbReference type="PANTHER" id="PTHR24248">
    <property type="entry name" value="ADRENERGIC RECEPTOR-RELATED G-PROTEIN COUPLED RECEPTOR"/>
    <property type="match status" value="1"/>
</dbReference>
<dbReference type="GO" id="GO:0005886">
    <property type="term" value="C:plasma membrane"/>
    <property type="evidence" value="ECO:0007669"/>
    <property type="project" value="UniProtKB-SubCell"/>
</dbReference>
<evidence type="ECO:0000256" key="3">
    <source>
        <dbReference type="ARBA" id="ARBA00022692"/>
    </source>
</evidence>
<evidence type="ECO:0000256" key="9">
    <source>
        <dbReference type="RuleBase" id="RU000688"/>
    </source>
</evidence>
<dbReference type="GO" id="GO:0004930">
    <property type="term" value="F:G protein-coupled receptor activity"/>
    <property type="evidence" value="ECO:0007669"/>
    <property type="project" value="UniProtKB-KW"/>
</dbReference>
<comment type="subcellular location">
    <subcellularLocation>
        <location evidence="1">Cell membrane</location>
        <topology evidence="1">Multi-pass membrane protein</topology>
    </subcellularLocation>
</comment>
<dbReference type="InterPro" id="IPR017452">
    <property type="entry name" value="GPCR_Rhodpsn_7TM"/>
</dbReference>
<feature type="transmembrane region" description="Helical" evidence="11">
    <location>
        <begin position="454"/>
        <end position="475"/>
    </location>
</feature>
<feature type="transmembrane region" description="Helical" evidence="11">
    <location>
        <begin position="495"/>
        <end position="511"/>
    </location>
</feature>
<feature type="transmembrane region" description="Helical" evidence="11">
    <location>
        <begin position="174"/>
        <end position="196"/>
    </location>
</feature>
<feature type="compositionally biased region" description="Polar residues" evidence="10">
    <location>
        <begin position="253"/>
        <end position="267"/>
    </location>
</feature>
<protein>
    <submittedName>
        <fullName evidence="12">Histamine H2 receptor-like</fullName>
    </submittedName>
</protein>
<dbReference type="PROSITE" id="PS00237">
    <property type="entry name" value="G_PROTEIN_RECEP_F1_1"/>
    <property type="match status" value="1"/>
</dbReference>
<accession>A0A6S7H8U8</accession>
<name>A0A6S7H8U8_PARCT</name>
<comment type="similarity">
    <text evidence="9">Belongs to the G-protein coupled receptor 1 family.</text>
</comment>
<proteinExistence type="inferred from homology"/>
<keyword evidence="2" id="KW-1003">Cell membrane</keyword>
<evidence type="ECO:0000256" key="6">
    <source>
        <dbReference type="ARBA" id="ARBA00023136"/>
    </source>
</evidence>
<keyword evidence="7 9" id="KW-0675">Receptor</keyword>
<gene>
    <name evidence="12" type="ORF">PACLA_8A063389</name>
</gene>
<sequence>MSNETEIIDDETCFSKERAYYSLLVVISFFIICINFDVIYTMATNKSLQTKRNAFLISLSVSDLLNGSVSIPLHIASNCYYPPSEILILAQAICFRFVAISTMLNILLITVERYFGIIYPIKYQFILTKARTSILITCTWATSVSSALVSYSWLMSVPAGDEDIPMRERQFERAYFIFSFVAFFLLPLVIMTVLYTKMFRAISRARKLASKAQMYLKSCERFQSSAPRSPIEIRVTRPRSVTVGLYCDRHQSRGQSSSLPQSPVVTRNRSRSHGSYGDHLTVHGNSQSPVRVETMVTHSESRVQSTIALSPPQSPTRLPMTEIHRPVCCQISCPENTSAHAQNQPQSSYLSLPLNEATRYAKHHGSFDRFLSSSHRFMSTRWLSNSTQAIDKMKSARPLEKYQSDSVITSRERTSFSERLFDACETAASKLRMRRQGSNEDRWGQSRIKQEHRVLLVFVTMISVFALSWISWYILVLDFTYSIYIPSVVLDCFDILRFSVSFVNPILYTFFKKDFRIAFKKSLRKFSTDQQKARADIKEKLKKPKCDVKEELKK</sequence>
<keyword evidence="5 9" id="KW-0297">G-protein coupled receptor</keyword>
<reference evidence="12" key="1">
    <citation type="submission" date="2020-04" db="EMBL/GenBank/DDBJ databases">
        <authorList>
            <person name="Alioto T."/>
            <person name="Alioto T."/>
            <person name="Gomez Garrido J."/>
        </authorList>
    </citation>
    <scope>NUCLEOTIDE SEQUENCE</scope>
    <source>
        <strain evidence="12">A484AB</strain>
    </source>
</reference>
<evidence type="ECO:0000256" key="1">
    <source>
        <dbReference type="ARBA" id="ARBA00004651"/>
    </source>
</evidence>
<evidence type="ECO:0000256" key="7">
    <source>
        <dbReference type="ARBA" id="ARBA00023170"/>
    </source>
</evidence>
<evidence type="ECO:0000256" key="10">
    <source>
        <dbReference type="SAM" id="MobiDB-lite"/>
    </source>
</evidence>
<dbReference type="PROSITE" id="PS50262">
    <property type="entry name" value="G_PROTEIN_RECEP_F1_2"/>
    <property type="match status" value="1"/>
</dbReference>
<dbReference type="CDD" id="cd00637">
    <property type="entry name" value="7tm_classA_rhodopsin-like"/>
    <property type="match status" value="1"/>
</dbReference>
<keyword evidence="8 9" id="KW-0807">Transducer</keyword>
<dbReference type="Proteomes" id="UP001152795">
    <property type="component" value="Unassembled WGS sequence"/>
</dbReference>
<dbReference type="PANTHER" id="PTHR24248:SF192">
    <property type="entry name" value="G-PROTEIN COUPLED RECEPTORS FAMILY 1 PROFILE DOMAIN-CONTAINING PROTEIN"/>
    <property type="match status" value="1"/>
</dbReference>
<dbReference type="EMBL" id="CACRXK020003908">
    <property type="protein sequence ID" value="CAB4000729.1"/>
    <property type="molecule type" value="Genomic_DNA"/>
</dbReference>
<dbReference type="OrthoDB" id="5987936at2759"/>
<keyword evidence="4 11" id="KW-1133">Transmembrane helix</keyword>